<comment type="similarity">
    <text evidence="2 10">Belongs to the cation transport ATPase (P-type) (TC 3.A.3) family. Type IIIA subfamily.</text>
</comment>
<dbReference type="PRINTS" id="PR00120">
    <property type="entry name" value="HATPASE"/>
</dbReference>
<keyword evidence="4 10" id="KW-0812">Transmembrane</keyword>
<dbReference type="Gene3D" id="2.70.150.10">
    <property type="entry name" value="Calcium-transporting ATPase, cytoplasmic transduction domain A"/>
    <property type="match status" value="1"/>
</dbReference>
<evidence type="ECO:0000313" key="15">
    <source>
        <dbReference type="Proteomes" id="UP000663832"/>
    </source>
</evidence>
<dbReference type="GO" id="GO:0005886">
    <property type="term" value="C:plasma membrane"/>
    <property type="evidence" value="ECO:0007669"/>
    <property type="project" value="UniProtKB-SubCell"/>
</dbReference>
<dbReference type="NCBIfam" id="TIGR01647">
    <property type="entry name" value="ATPase-IIIA_H"/>
    <property type="match status" value="1"/>
</dbReference>
<evidence type="ECO:0000256" key="2">
    <source>
        <dbReference type="ARBA" id="ARBA00008804"/>
    </source>
</evidence>
<dbReference type="Proteomes" id="UP000663877">
    <property type="component" value="Unassembled WGS sequence"/>
</dbReference>
<feature type="transmembrane region" description="Helical" evidence="10">
    <location>
        <begin position="747"/>
        <end position="769"/>
    </location>
</feature>
<dbReference type="InterPro" id="IPR023299">
    <property type="entry name" value="ATPase_P-typ_cyto_dom_N"/>
</dbReference>
<feature type="transmembrane region" description="Helical" evidence="10">
    <location>
        <begin position="831"/>
        <end position="852"/>
    </location>
</feature>
<dbReference type="EC" id="7.1.2.1" evidence="10"/>
<evidence type="ECO:0000256" key="9">
    <source>
        <dbReference type="ARBA" id="ARBA00023136"/>
    </source>
</evidence>
<feature type="compositionally biased region" description="Polar residues" evidence="11">
    <location>
        <begin position="1"/>
        <end position="10"/>
    </location>
</feature>
<keyword evidence="7 10" id="KW-1278">Translocase</keyword>
<comment type="catalytic activity">
    <reaction evidence="10">
        <text>ATP + H2O + H(+)(in) = ADP + phosphate + 2 H(+)(out)</text>
        <dbReference type="Rhea" id="RHEA:20852"/>
        <dbReference type="ChEBI" id="CHEBI:15377"/>
        <dbReference type="ChEBI" id="CHEBI:15378"/>
        <dbReference type="ChEBI" id="CHEBI:30616"/>
        <dbReference type="ChEBI" id="CHEBI:43474"/>
        <dbReference type="ChEBI" id="CHEBI:456216"/>
        <dbReference type="EC" id="7.1.2.1"/>
    </reaction>
</comment>
<dbReference type="SUPFAM" id="SSF56784">
    <property type="entry name" value="HAD-like"/>
    <property type="match status" value="1"/>
</dbReference>
<dbReference type="AlphaFoldDB" id="A0A813R117"/>
<dbReference type="PRINTS" id="PR00119">
    <property type="entry name" value="CATATPASE"/>
</dbReference>
<keyword evidence="10" id="KW-0813">Transport</keyword>
<keyword evidence="3" id="KW-0597">Phosphoprotein</keyword>
<dbReference type="SFLD" id="SFLDS00003">
    <property type="entry name" value="Haloacid_Dehalogenase"/>
    <property type="match status" value="1"/>
</dbReference>
<accession>A0A813R117</accession>
<dbReference type="Proteomes" id="UP000663832">
    <property type="component" value="Unassembled WGS sequence"/>
</dbReference>
<dbReference type="SUPFAM" id="SSF81665">
    <property type="entry name" value="Calcium ATPase, transmembrane domain M"/>
    <property type="match status" value="1"/>
</dbReference>
<dbReference type="InterPro" id="IPR059000">
    <property type="entry name" value="ATPase_P-type_domA"/>
</dbReference>
<dbReference type="NCBIfam" id="TIGR01494">
    <property type="entry name" value="ATPase_P-type"/>
    <property type="match status" value="2"/>
</dbReference>
<dbReference type="InterPro" id="IPR008250">
    <property type="entry name" value="ATPase_P-typ_transduc_dom_A_sf"/>
</dbReference>
<evidence type="ECO:0000313" key="13">
    <source>
        <dbReference type="EMBL" id="CAF0776444.1"/>
    </source>
</evidence>
<dbReference type="Gene3D" id="3.40.50.1000">
    <property type="entry name" value="HAD superfamily/HAD-like"/>
    <property type="match status" value="1"/>
</dbReference>
<dbReference type="SMART" id="SM00831">
    <property type="entry name" value="Cation_ATPase_N"/>
    <property type="match status" value="1"/>
</dbReference>
<evidence type="ECO:0000256" key="7">
    <source>
        <dbReference type="ARBA" id="ARBA00022967"/>
    </source>
</evidence>
<dbReference type="InterPro" id="IPR036412">
    <property type="entry name" value="HAD-like_sf"/>
</dbReference>
<comment type="subcellular location">
    <subcellularLocation>
        <location evidence="10">Cell membrane</location>
        <topology evidence="10">Multi-pass membrane protein</topology>
    </subcellularLocation>
    <subcellularLocation>
        <location evidence="1">Membrane</location>
        <topology evidence="1">Multi-pass membrane protein</topology>
    </subcellularLocation>
</comment>
<dbReference type="PANTHER" id="PTHR42861">
    <property type="entry name" value="CALCIUM-TRANSPORTING ATPASE"/>
    <property type="match status" value="1"/>
</dbReference>
<feature type="region of interest" description="Disordered" evidence="11">
    <location>
        <begin position="903"/>
        <end position="947"/>
    </location>
</feature>
<dbReference type="GO" id="GO:0008553">
    <property type="term" value="F:P-type proton-exporting transporter activity"/>
    <property type="evidence" value="ECO:0007669"/>
    <property type="project" value="UniProtKB-UniRule"/>
</dbReference>
<keyword evidence="6 10" id="KW-0067">ATP-binding</keyword>
<feature type="transmembrane region" description="Helical" evidence="10">
    <location>
        <begin position="130"/>
        <end position="146"/>
    </location>
</feature>
<dbReference type="InterPro" id="IPR044492">
    <property type="entry name" value="P_typ_ATPase_HD_dom"/>
</dbReference>
<evidence type="ECO:0000256" key="11">
    <source>
        <dbReference type="SAM" id="MobiDB-lite"/>
    </source>
</evidence>
<evidence type="ECO:0000256" key="4">
    <source>
        <dbReference type="ARBA" id="ARBA00022692"/>
    </source>
</evidence>
<gene>
    <name evidence="14" type="ORF">BJG266_LOCUS13860</name>
    <name evidence="13" type="ORF">QVE165_LOCUS2911</name>
</gene>
<dbReference type="SFLD" id="SFLDG00002">
    <property type="entry name" value="C1.7:_P-type_atpase_like"/>
    <property type="match status" value="1"/>
</dbReference>
<dbReference type="Pfam" id="PF00702">
    <property type="entry name" value="Hydrolase"/>
    <property type="match status" value="1"/>
</dbReference>
<dbReference type="InterPro" id="IPR006534">
    <property type="entry name" value="P-type_ATPase_IIIA"/>
</dbReference>
<dbReference type="EMBL" id="CAJNOM010000009">
    <property type="protein sequence ID" value="CAF0776444.1"/>
    <property type="molecule type" value="Genomic_DNA"/>
</dbReference>
<dbReference type="EMBL" id="CAJNOI010000057">
    <property type="protein sequence ID" value="CAF0963104.1"/>
    <property type="molecule type" value="Genomic_DNA"/>
</dbReference>
<evidence type="ECO:0000256" key="6">
    <source>
        <dbReference type="ARBA" id="ARBA00022840"/>
    </source>
</evidence>
<keyword evidence="10" id="KW-0460">Magnesium</keyword>
<dbReference type="InterPro" id="IPR004014">
    <property type="entry name" value="ATPase_P-typ_cation-transptr_N"/>
</dbReference>
<dbReference type="InterPro" id="IPR001757">
    <property type="entry name" value="P_typ_ATPase"/>
</dbReference>
<dbReference type="SFLD" id="SFLDF00027">
    <property type="entry name" value="p-type_atpase"/>
    <property type="match status" value="1"/>
</dbReference>
<keyword evidence="10" id="KW-0375">Hydrogen ion transport</keyword>
<reference evidence="13" key="1">
    <citation type="submission" date="2021-02" db="EMBL/GenBank/DDBJ databases">
        <authorList>
            <person name="Nowell W R."/>
        </authorList>
    </citation>
    <scope>NUCLEOTIDE SEQUENCE</scope>
</reference>
<dbReference type="InterPro" id="IPR018303">
    <property type="entry name" value="ATPase_P-typ_P_site"/>
</dbReference>
<dbReference type="GO" id="GO:0120029">
    <property type="term" value="P:proton export across plasma membrane"/>
    <property type="evidence" value="ECO:0007669"/>
    <property type="project" value="UniProtKB-UniRule"/>
</dbReference>
<keyword evidence="8 10" id="KW-1133">Transmembrane helix</keyword>
<sequence>MAPDANNKNSNDGDEGENKNKATTVDIPENAVKTLTVEEMYDKEKYDLSTMEQGDVFKMLDATPEGLTDEEVAERLEKFGHNKLDHKEKSAIIQFLLFMWNPLSWVMEMAAIVAIAVSNGGGQPPDWEDFVGIILLLLANSIIGFIEQRNAGNAVKALMEALAPEAKVKRNGEWKVIEASELVPGDIISVKLGDVIPADGRLTAAHGGVSIDQAALTGESLPVNKAIGDEIFSGSTCKQGEAEAIVIGTGLNTFFGRAAKLVGGSGDEVGHLQTILAHIGNFCIVGIVIFIVAEILVMYAGFRYAYRRGINNLLVLLIGGIPIAMPTVLSVTLAIGAKQLSEHKAIVTHITAIEELAAVTILCSDKTGTLTLNKLVIDKPAIKTYSDADGNQIIHFAAIASRAENQDAIDACITGTFGDIKKIRAGIQELDFKPFNPTDKRTEITYKLDDDGTVHRISKGMSHAILDLCTREKTAEVTAQLNADVDEFARRGLRALAVAVEDVPSGEVEGEGNGFKLVGLLPIYDPPRSDTKETIERAMELGVKVKMITGDQLAIAKETGRRLGLGDNMFLSKTLKDGPPPESGYKDVDDLVLHADGFAGVYPEHKYEIVEKLQNMGYMIAMTGDGVNDAPALSKANVGVAVADASDAARSAADIVLTEPGLSVIIEAILGSRQIFQRMRNYAIYTCSITIRVIVGFSVLIFAFKFDFPSFMVLILAILNDGTIMTISKDRVQPSPYPNKWNLSEIFTYAIIYGIYLAASTVVFFAVIVKTTFFQDSFHVDSFYNYPQSHDPPGYNDPKLHSIIYLQVSTISQALIFVTRSRSFFFMERPSLILVCAFIIAQLIATFIAVYADWGFTEIRGCGWAWAAIVWVWNVIWFFPLDLLKFTLRAYFDPKQQQAVAEVLQNEPSTEEQQTRRKSTIGGAGAGAQGRRSTVGSEGARSRRETLSQATAKYYAPHTQHLETSHHHRNFARMLKTDGGEGVRVAVDRDELRRFSLVQAHHASKLLNGSDSNTRARTTTAV</sequence>
<organism evidence="13 15">
    <name type="scientific">Adineta steineri</name>
    <dbReference type="NCBI Taxonomy" id="433720"/>
    <lineage>
        <taxon>Eukaryota</taxon>
        <taxon>Metazoa</taxon>
        <taxon>Spiralia</taxon>
        <taxon>Gnathifera</taxon>
        <taxon>Rotifera</taxon>
        <taxon>Eurotatoria</taxon>
        <taxon>Bdelloidea</taxon>
        <taxon>Adinetida</taxon>
        <taxon>Adinetidae</taxon>
        <taxon>Adineta</taxon>
    </lineage>
</organism>
<feature type="transmembrane region" description="Helical" evidence="10">
    <location>
        <begin position="864"/>
        <end position="884"/>
    </location>
</feature>
<dbReference type="InterPro" id="IPR023214">
    <property type="entry name" value="HAD_sf"/>
</dbReference>
<name>A0A813R117_9BILA</name>
<dbReference type="Gene3D" id="1.20.1110.10">
    <property type="entry name" value="Calcium-transporting ATPase, transmembrane domain"/>
    <property type="match status" value="1"/>
</dbReference>
<feature type="region of interest" description="Disordered" evidence="11">
    <location>
        <begin position="1"/>
        <end position="27"/>
    </location>
</feature>
<dbReference type="FunFam" id="3.40.50.1000:FF:000008">
    <property type="entry name" value="Plasma membrane ATPase"/>
    <property type="match status" value="1"/>
</dbReference>
<evidence type="ECO:0000256" key="5">
    <source>
        <dbReference type="ARBA" id="ARBA00022741"/>
    </source>
</evidence>
<dbReference type="FunFam" id="2.70.150.10:FF:000042">
    <property type="entry name" value="Plasma membrane ATPase"/>
    <property type="match status" value="1"/>
</dbReference>
<evidence type="ECO:0000256" key="3">
    <source>
        <dbReference type="ARBA" id="ARBA00022553"/>
    </source>
</evidence>
<feature type="transmembrane region" description="Helical" evidence="10">
    <location>
        <begin position="314"/>
        <end position="335"/>
    </location>
</feature>
<evidence type="ECO:0000256" key="8">
    <source>
        <dbReference type="ARBA" id="ARBA00022989"/>
    </source>
</evidence>
<feature type="transmembrane region" description="Helical" evidence="10">
    <location>
        <begin position="682"/>
        <end position="704"/>
    </location>
</feature>
<keyword evidence="15" id="KW-1185">Reference proteome</keyword>
<dbReference type="GO" id="GO:0005524">
    <property type="term" value="F:ATP binding"/>
    <property type="evidence" value="ECO:0007669"/>
    <property type="project" value="UniProtKB-UniRule"/>
</dbReference>
<keyword evidence="10" id="KW-0406">Ion transport</keyword>
<feature type="transmembrane region" description="Helical" evidence="10">
    <location>
        <begin position="282"/>
        <end position="302"/>
    </location>
</feature>
<evidence type="ECO:0000259" key="12">
    <source>
        <dbReference type="SMART" id="SM00831"/>
    </source>
</evidence>
<dbReference type="Pfam" id="PF00690">
    <property type="entry name" value="Cation_ATPase_N"/>
    <property type="match status" value="1"/>
</dbReference>
<evidence type="ECO:0000256" key="1">
    <source>
        <dbReference type="ARBA" id="ARBA00004141"/>
    </source>
</evidence>
<dbReference type="SUPFAM" id="SSF81653">
    <property type="entry name" value="Calcium ATPase, transduction domain A"/>
    <property type="match status" value="1"/>
</dbReference>
<keyword evidence="9 10" id="KW-0472">Membrane</keyword>
<dbReference type="Gene3D" id="3.40.1110.10">
    <property type="entry name" value="Calcium-transporting ATPase, cytoplasmic domain N"/>
    <property type="match status" value="1"/>
</dbReference>
<comment type="caution">
    <text evidence="13">The sequence shown here is derived from an EMBL/GenBank/DDBJ whole genome shotgun (WGS) entry which is preliminary data.</text>
</comment>
<evidence type="ECO:0000313" key="14">
    <source>
        <dbReference type="EMBL" id="CAF0963104.1"/>
    </source>
</evidence>
<proteinExistence type="inferred from homology"/>
<evidence type="ECO:0000256" key="10">
    <source>
        <dbReference type="RuleBase" id="RU362083"/>
    </source>
</evidence>
<feature type="transmembrane region" description="Helical" evidence="10">
    <location>
        <begin position="95"/>
        <end position="118"/>
    </location>
</feature>
<dbReference type="PROSITE" id="PS00154">
    <property type="entry name" value="ATPASE_E1_E2"/>
    <property type="match status" value="1"/>
</dbReference>
<keyword evidence="5 10" id="KW-0547">Nucleotide-binding</keyword>
<dbReference type="CDD" id="cd02076">
    <property type="entry name" value="P-type_ATPase_H"/>
    <property type="match status" value="1"/>
</dbReference>
<dbReference type="GO" id="GO:0016887">
    <property type="term" value="F:ATP hydrolysis activity"/>
    <property type="evidence" value="ECO:0007669"/>
    <property type="project" value="InterPro"/>
</dbReference>
<feature type="domain" description="Cation-transporting P-type ATPase N-terminal" evidence="12">
    <location>
        <begin position="47"/>
        <end position="119"/>
    </location>
</feature>
<protein>
    <recommendedName>
        <fullName evidence="10">Plasma membrane ATPase</fullName>
        <ecNumber evidence="10">7.1.2.1</ecNumber>
    </recommendedName>
</protein>
<dbReference type="Pfam" id="PF00122">
    <property type="entry name" value="E1-E2_ATPase"/>
    <property type="match status" value="1"/>
</dbReference>
<dbReference type="FunFam" id="3.40.1110.10:FF:000005">
    <property type="entry name" value="Plasma membrane ATPase"/>
    <property type="match status" value="1"/>
</dbReference>
<dbReference type="OrthoDB" id="116380at2759"/>
<dbReference type="InterPro" id="IPR023298">
    <property type="entry name" value="ATPase_P-typ_TM_dom_sf"/>
</dbReference>